<dbReference type="EMBL" id="CP007493">
    <property type="protein sequence ID" value="AJB41793.1"/>
    <property type="molecule type" value="Genomic_DNA"/>
</dbReference>
<evidence type="ECO:0000256" key="1">
    <source>
        <dbReference type="ARBA" id="ARBA00004141"/>
    </source>
</evidence>
<keyword evidence="4 5" id="KW-0472">Membrane</keyword>
<feature type="transmembrane region" description="Helical" evidence="5">
    <location>
        <begin position="364"/>
        <end position="382"/>
    </location>
</feature>
<evidence type="ECO:0000256" key="5">
    <source>
        <dbReference type="SAM" id="Phobius"/>
    </source>
</evidence>
<name>A0A3G1A6K2_9CREN</name>
<feature type="transmembrane region" description="Helical" evidence="5">
    <location>
        <begin position="49"/>
        <end position="69"/>
    </location>
</feature>
<dbReference type="SUPFAM" id="SSF103473">
    <property type="entry name" value="MFS general substrate transporter"/>
    <property type="match status" value="1"/>
</dbReference>
<evidence type="ECO:0000256" key="2">
    <source>
        <dbReference type="ARBA" id="ARBA00022692"/>
    </source>
</evidence>
<dbReference type="InterPro" id="IPR020846">
    <property type="entry name" value="MFS_dom"/>
</dbReference>
<feature type="transmembrane region" description="Helical" evidence="5">
    <location>
        <begin position="169"/>
        <end position="189"/>
    </location>
</feature>
<evidence type="ECO:0000256" key="4">
    <source>
        <dbReference type="ARBA" id="ARBA00023136"/>
    </source>
</evidence>
<feature type="transmembrane region" description="Helical" evidence="5">
    <location>
        <begin position="246"/>
        <end position="266"/>
    </location>
</feature>
<dbReference type="PANTHER" id="PTHR23520">
    <property type="entry name" value="TRANSPORTER, PUTATIVE (AFU_ORTHOLOGUE AFUA_3G04000)-RELATED"/>
    <property type="match status" value="1"/>
</dbReference>
<dbReference type="Proteomes" id="UP000266720">
    <property type="component" value="Chromosome"/>
</dbReference>
<accession>A0A3G1A6K2</accession>
<feature type="transmembrane region" description="Helical" evidence="5">
    <location>
        <begin position="210"/>
        <end position="234"/>
    </location>
</feature>
<proteinExistence type="predicted"/>
<dbReference type="PROSITE" id="PS50850">
    <property type="entry name" value="MFS"/>
    <property type="match status" value="1"/>
</dbReference>
<feature type="transmembrane region" description="Helical" evidence="5">
    <location>
        <begin position="273"/>
        <end position="291"/>
    </location>
</feature>
<dbReference type="InterPro" id="IPR036259">
    <property type="entry name" value="MFS_trans_sf"/>
</dbReference>
<dbReference type="AlphaFoldDB" id="A0A3G1A6K2"/>
<dbReference type="PROSITE" id="PS00216">
    <property type="entry name" value="SUGAR_TRANSPORT_1"/>
    <property type="match status" value="1"/>
</dbReference>
<reference evidence="8" key="1">
    <citation type="book" date="2010" name="EXTREMOPHILES" publisher="0:0-0">
        <title>Complete genome sequences of ten hyperthermophilic archaea reveal their metabolic capabilities and possible ecological roles.</title>
        <editorList>
            <person name="?"/>
        </editorList>
        <authorList>
            <person name="Ravin N.V."/>
            <person name="Mardanov A.V."/>
            <person name="Bonch-Osmolovskaya E.A."/>
            <person name="Skryabin K.G."/>
        </authorList>
    </citation>
    <scope>NUCLEOTIDE SEQUENCE [LARGE SCALE GENOMIC DNA]</scope>
    <source>
        <strain evidence="8">1505</strain>
    </source>
</reference>
<feature type="transmembrane region" description="Helical" evidence="5">
    <location>
        <begin position="76"/>
        <end position="94"/>
    </location>
</feature>
<feature type="transmembrane region" description="Helical" evidence="5">
    <location>
        <begin position="297"/>
        <end position="317"/>
    </location>
</feature>
<dbReference type="InterPro" id="IPR011701">
    <property type="entry name" value="MFS"/>
</dbReference>
<keyword evidence="3 5" id="KW-1133">Transmembrane helix</keyword>
<organism evidence="7 8">
    <name type="scientific">Thermofilum adornatum 1505</name>
    <dbReference type="NCBI Taxonomy" id="697581"/>
    <lineage>
        <taxon>Archaea</taxon>
        <taxon>Thermoproteota</taxon>
        <taxon>Thermoprotei</taxon>
        <taxon>Thermofilales</taxon>
        <taxon>Thermofilaceae</taxon>
        <taxon>Thermofilum</taxon>
    </lineage>
</organism>
<evidence type="ECO:0000313" key="7">
    <source>
        <dbReference type="EMBL" id="AJB41793.1"/>
    </source>
</evidence>
<comment type="subcellular location">
    <subcellularLocation>
        <location evidence="1">Membrane</location>
        <topology evidence="1">Multi-pass membrane protein</topology>
    </subcellularLocation>
</comment>
<feature type="domain" description="Major facilitator superfamily (MFS) profile" evidence="6">
    <location>
        <begin position="11"/>
        <end position="386"/>
    </location>
</feature>
<feature type="transmembrane region" description="Helical" evidence="5">
    <location>
        <begin position="100"/>
        <end position="122"/>
    </location>
</feature>
<dbReference type="KEGG" id="tcb:TCARB_0741"/>
<protein>
    <submittedName>
        <fullName evidence="7">Permease, major facilitator superfamily</fullName>
    </submittedName>
</protein>
<gene>
    <name evidence="7" type="ORF">TCARB_0741</name>
</gene>
<feature type="transmembrane region" description="Helical" evidence="5">
    <location>
        <begin position="134"/>
        <end position="157"/>
    </location>
</feature>
<feature type="transmembrane region" description="Helical" evidence="5">
    <location>
        <begin position="12"/>
        <end position="37"/>
    </location>
</feature>
<dbReference type="PANTHER" id="PTHR23520:SF5">
    <property type="entry name" value="TRANSPORTER, PUTATIVE (AFU_ORTHOLOGUE AFUA_3G04000)-RELATED"/>
    <property type="match status" value="1"/>
</dbReference>
<dbReference type="GeneID" id="25406175"/>
<dbReference type="Pfam" id="PF07690">
    <property type="entry name" value="MFS_1"/>
    <property type="match status" value="1"/>
</dbReference>
<dbReference type="InterPro" id="IPR005829">
    <property type="entry name" value="Sugar_transporter_CS"/>
</dbReference>
<dbReference type="GO" id="GO:0022857">
    <property type="term" value="F:transmembrane transporter activity"/>
    <property type="evidence" value="ECO:0007669"/>
    <property type="project" value="InterPro"/>
</dbReference>
<evidence type="ECO:0000313" key="8">
    <source>
        <dbReference type="Proteomes" id="UP000266720"/>
    </source>
</evidence>
<dbReference type="RefSeq" id="WP_052886723.1">
    <property type="nucleotide sequence ID" value="NZ_CP007493.1"/>
</dbReference>
<sequence length="388" mass="41602">MFERTKNLGRNVTALLLLGFFSALGNGMINVFIQPYLKHIGLSPQEVGLLQLASSIALSASLIPAAFLADKFGRKKIALSSLVPILPGFLMVLYAPGFNYMLVGFVLIGIGNAIAGVTLNPLIADVTPRDKLDLVGSLSQILGLVGASIGMALSWVPQLIANSHSLLDAYRTFMLYGGIIVATSFLLLLPVRDNVKPSEKFVLGFSRETLIFTVLSAITGLGAGASIQLINYYFMTKFGVEAGELGTRMLVETLLMIPFTSLAPIISSRLGTLKAVVALQLASIPLLVATARAPSFLMAAAFFTLRTVLMNAANPLFWSLTMKTIGPEERSRYTMLNILASQIATGTGSAIGGTLMNINLDSPLYLTASIYLVQTMLLYTLLKKLDNN</sequence>
<dbReference type="GO" id="GO:0016020">
    <property type="term" value="C:membrane"/>
    <property type="evidence" value="ECO:0007669"/>
    <property type="project" value="UniProtKB-SubCell"/>
</dbReference>
<keyword evidence="2 5" id="KW-0812">Transmembrane</keyword>
<dbReference type="Gene3D" id="1.20.1250.20">
    <property type="entry name" value="MFS general substrate transporter like domains"/>
    <property type="match status" value="2"/>
</dbReference>
<evidence type="ECO:0000256" key="3">
    <source>
        <dbReference type="ARBA" id="ARBA00022989"/>
    </source>
</evidence>
<evidence type="ECO:0000259" key="6">
    <source>
        <dbReference type="PROSITE" id="PS50850"/>
    </source>
</evidence>
<feature type="transmembrane region" description="Helical" evidence="5">
    <location>
        <begin position="338"/>
        <end position="358"/>
    </location>
</feature>